<accession>A0A5B0LMN0</accession>
<dbReference type="Proteomes" id="UP000325313">
    <property type="component" value="Unassembled WGS sequence"/>
</dbReference>
<evidence type="ECO:0000313" key="1">
    <source>
        <dbReference type="EMBL" id="KAA1065449.1"/>
    </source>
</evidence>
<dbReference type="Proteomes" id="UP000324748">
    <property type="component" value="Unassembled WGS sequence"/>
</dbReference>
<comment type="caution">
    <text evidence="1">The sequence shown here is derived from an EMBL/GenBank/DDBJ whole genome shotgun (WGS) entry which is preliminary data.</text>
</comment>
<keyword evidence="3" id="KW-1185">Reference proteome</keyword>
<protein>
    <submittedName>
        <fullName evidence="1">Uncharacterized protein</fullName>
    </submittedName>
</protein>
<proteinExistence type="predicted"/>
<dbReference type="EMBL" id="VSWC01000092">
    <property type="protein sequence ID" value="KAA1090857.1"/>
    <property type="molecule type" value="Genomic_DNA"/>
</dbReference>
<reference evidence="3 4" key="1">
    <citation type="submission" date="2019-05" db="EMBL/GenBank/DDBJ databases">
        <title>Emergence of the Ug99 lineage of the wheat stem rust pathogen through somatic hybridization.</title>
        <authorList>
            <person name="Li F."/>
            <person name="Upadhyaya N.M."/>
            <person name="Sperschneider J."/>
            <person name="Matny O."/>
            <person name="Nguyen-Phuc H."/>
            <person name="Mago R."/>
            <person name="Raley C."/>
            <person name="Miller M.E."/>
            <person name="Silverstein K.A.T."/>
            <person name="Henningsen E."/>
            <person name="Hirsch C.D."/>
            <person name="Visser B."/>
            <person name="Pretorius Z.A."/>
            <person name="Steffenson B.J."/>
            <person name="Schwessinger B."/>
            <person name="Dodds P.N."/>
            <person name="Figueroa M."/>
        </authorList>
    </citation>
    <scope>NUCLEOTIDE SEQUENCE [LARGE SCALE GENOMIC DNA]</scope>
    <source>
        <strain evidence="2">21-0</strain>
        <strain evidence="1 4">Ug99</strain>
    </source>
</reference>
<dbReference type="EMBL" id="VDEP01000510">
    <property type="protein sequence ID" value="KAA1065449.1"/>
    <property type="molecule type" value="Genomic_DNA"/>
</dbReference>
<sequence length="70" mass="7683">MRGLTGIYETVEQSGGRFDCRNCASALLNAAWLMSSSSQEAELGWLQWSTDFRWVGSVLGIFCLGGAFSR</sequence>
<evidence type="ECO:0000313" key="2">
    <source>
        <dbReference type="EMBL" id="KAA1090857.1"/>
    </source>
</evidence>
<name>A0A5B0LMN0_PUCGR</name>
<evidence type="ECO:0000313" key="4">
    <source>
        <dbReference type="Proteomes" id="UP000325313"/>
    </source>
</evidence>
<dbReference type="AlphaFoldDB" id="A0A5B0LMN0"/>
<evidence type="ECO:0000313" key="3">
    <source>
        <dbReference type="Proteomes" id="UP000324748"/>
    </source>
</evidence>
<gene>
    <name evidence="2" type="ORF">PGT21_015782</name>
    <name evidence="1" type="ORF">PGTUg99_021620</name>
</gene>
<organism evidence="1 4">
    <name type="scientific">Puccinia graminis f. sp. tritici</name>
    <dbReference type="NCBI Taxonomy" id="56615"/>
    <lineage>
        <taxon>Eukaryota</taxon>
        <taxon>Fungi</taxon>
        <taxon>Dikarya</taxon>
        <taxon>Basidiomycota</taxon>
        <taxon>Pucciniomycotina</taxon>
        <taxon>Pucciniomycetes</taxon>
        <taxon>Pucciniales</taxon>
        <taxon>Pucciniaceae</taxon>
        <taxon>Puccinia</taxon>
    </lineage>
</organism>